<keyword evidence="5" id="KW-0472">Membrane</keyword>
<dbReference type="EMBL" id="CCBP010000028">
    <property type="protein sequence ID" value="CDO68868.1"/>
    <property type="molecule type" value="Genomic_DNA"/>
</dbReference>
<dbReference type="STRING" id="5643.A0A060S916"/>
<evidence type="ECO:0000256" key="2">
    <source>
        <dbReference type="ARBA" id="ARBA00022771"/>
    </source>
</evidence>
<name>A0A060S916_PYCCI</name>
<keyword evidence="5" id="KW-1133">Transmembrane helix</keyword>
<keyword evidence="3" id="KW-0862">Zinc</keyword>
<dbReference type="OMA" id="RMCSEAM"/>
<comment type="caution">
    <text evidence="7">The sequence shown here is derived from an EMBL/GenBank/DDBJ whole genome shotgun (WGS) entry which is preliminary data.</text>
</comment>
<keyword evidence="5" id="KW-0812">Transmembrane</keyword>
<dbReference type="AlphaFoldDB" id="A0A060S916"/>
<evidence type="ECO:0000313" key="8">
    <source>
        <dbReference type="Proteomes" id="UP000029665"/>
    </source>
</evidence>
<reference evidence="7" key="1">
    <citation type="submission" date="2014-01" db="EMBL/GenBank/DDBJ databases">
        <title>The genome of the white-rot fungus Pycnoporus cinnabarinus: a basidiomycete model with a versatile arsenal for lignocellulosic biomass breakdown.</title>
        <authorList>
            <person name="Levasseur A."/>
            <person name="Lomascolo A."/>
            <person name="Ruiz-Duenas F.J."/>
            <person name="Uzan E."/>
            <person name="Piumi F."/>
            <person name="Kues U."/>
            <person name="Ram A.F.J."/>
            <person name="Murat C."/>
            <person name="Haon M."/>
            <person name="Benoit I."/>
            <person name="Arfi Y."/>
            <person name="Chevret D."/>
            <person name="Drula E."/>
            <person name="Kwon M.J."/>
            <person name="Gouret P."/>
            <person name="Lesage-Meessen L."/>
            <person name="Lombard V."/>
            <person name="Mariette J."/>
            <person name="Noirot C."/>
            <person name="Park J."/>
            <person name="Patyshakuliyeva A."/>
            <person name="Wieneger R.A.B."/>
            <person name="Wosten H.A.B."/>
            <person name="Martin F."/>
            <person name="Coutinho P.M."/>
            <person name="de Vries R."/>
            <person name="Martinez A.T."/>
            <person name="Klopp C."/>
            <person name="Pontarotti P."/>
            <person name="Henrissat B."/>
            <person name="Record E."/>
        </authorList>
    </citation>
    <scope>NUCLEOTIDE SEQUENCE [LARGE SCALE GENOMIC DNA]</scope>
    <source>
        <strain evidence="7">BRFM137</strain>
    </source>
</reference>
<dbReference type="SUPFAM" id="SSF144232">
    <property type="entry name" value="HIT/MYND zinc finger-like"/>
    <property type="match status" value="1"/>
</dbReference>
<protein>
    <recommendedName>
        <fullName evidence="6">MYND-type domain-containing protein</fullName>
    </recommendedName>
</protein>
<evidence type="ECO:0000259" key="6">
    <source>
        <dbReference type="PROSITE" id="PS50865"/>
    </source>
</evidence>
<dbReference type="HOGENOM" id="CLU_963593_0_0_1"/>
<accession>A0A060S916</accession>
<evidence type="ECO:0000256" key="4">
    <source>
        <dbReference type="PROSITE-ProRule" id="PRU00134"/>
    </source>
</evidence>
<evidence type="ECO:0000256" key="5">
    <source>
        <dbReference type="SAM" id="Phobius"/>
    </source>
</evidence>
<dbReference type="Gene3D" id="6.10.140.2220">
    <property type="match status" value="1"/>
</dbReference>
<feature type="transmembrane region" description="Helical" evidence="5">
    <location>
        <begin position="163"/>
        <end position="186"/>
    </location>
</feature>
<evidence type="ECO:0000313" key="7">
    <source>
        <dbReference type="EMBL" id="CDO68868.1"/>
    </source>
</evidence>
<dbReference type="Pfam" id="PF01753">
    <property type="entry name" value="zf-MYND"/>
    <property type="match status" value="1"/>
</dbReference>
<dbReference type="Proteomes" id="UP000029665">
    <property type="component" value="Unassembled WGS sequence"/>
</dbReference>
<dbReference type="PROSITE" id="PS50865">
    <property type="entry name" value="ZF_MYND_2"/>
    <property type="match status" value="1"/>
</dbReference>
<feature type="domain" description="MYND-type" evidence="6">
    <location>
        <begin position="1"/>
        <end position="33"/>
    </location>
</feature>
<organism evidence="7 8">
    <name type="scientific">Pycnoporus cinnabarinus</name>
    <name type="common">Cinnabar-red polypore</name>
    <name type="synonym">Trametes cinnabarina</name>
    <dbReference type="NCBI Taxonomy" id="5643"/>
    <lineage>
        <taxon>Eukaryota</taxon>
        <taxon>Fungi</taxon>
        <taxon>Dikarya</taxon>
        <taxon>Basidiomycota</taxon>
        <taxon>Agaricomycotina</taxon>
        <taxon>Agaricomycetes</taxon>
        <taxon>Polyporales</taxon>
        <taxon>Polyporaceae</taxon>
        <taxon>Trametes</taxon>
    </lineage>
</organism>
<keyword evidence="1" id="KW-0479">Metal-binding</keyword>
<dbReference type="InterPro" id="IPR002893">
    <property type="entry name" value="Znf_MYND"/>
</dbReference>
<evidence type="ECO:0000256" key="1">
    <source>
        <dbReference type="ARBA" id="ARBA00022723"/>
    </source>
</evidence>
<proteinExistence type="predicted"/>
<gene>
    <name evidence="7" type="ORF">BN946_scf185000.g11</name>
</gene>
<keyword evidence="8" id="KW-1185">Reference proteome</keyword>
<dbReference type="OrthoDB" id="2738218at2759"/>
<evidence type="ECO:0000256" key="3">
    <source>
        <dbReference type="ARBA" id="ARBA00022833"/>
    </source>
</evidence>
<sequence length="289" mass="32709">MKGKLKRCAGCSIAKYCSRECQKNAWPTHKEFCRRPGTSSQPDAGSDSFAGFPTAISLADAIREWVRIHDYGFNVIANATVLLNGGVDRAFASPQALRFELDIGPNNKGDGNPANVFKLDRISLDTKESFLRPTGLTDAEAWDRREEQCRYDAMRKRVEFPHVTITGVLPAAFLVLNTGLVAWHQFPVFAPRHFDFSAPLAPPLQFLLDDLIAMSLVAMNAGDILRLPKVHIGRPEPEVGNLIRRDKQWKWRNKDEDAYWEALDMRTVKGFLKKTGMHPRDIWKCFHTL</sequence>
<keyword evidence="2 4" id="KW-0863">Zinc-finger</keyword>
<dbReference type="GO" id="GO:0008270">
    <property type="term" value="F:zinc ion binding"/>
    <property type="evidence" value="ECO:0007669"/>
    <property type="project" value="UniProtKB-KW"/>
</dbReference>